<keyword evidence="6" id="KW-1185">Reference proteome</keyword>
<protein>
    <recommendedName>
        <fullName evidence="4">RRM domain-containing protein</fullName>
    </recommendedName>
</protein>
<dbReference type="SMART" id="SM00256">
    <property type="entry name" value="FBOX"/>
    <property type="match status" value="1"/>
</dbReference>
<dbReference type="Proteomes" id="UP001634394">
    <property type="component" value="Unassembled WGS sequence"/>
</dbReference>
<feature type="compositionally biased region" description="Acidic residues" evidence="3">
    <location>
        <begin position="116"/>
        <end position="127"/>
    </location>
</feature>
<dbReference type="AlphaFoldDB" id="A0ABD3VB00"/>
<sequence length="658" mass="73840">MYCQEQSNTFQNPEESGQASFNLDRKVFVGNISYRIGQMRLKQFFKKFGTVDYCYIVKDHLKKSSKGIAFVTFKDQESVQRALQATDDDLTLDNRVMRVKPAEISTRATFWRDDAKVEEEEEEEEEKKDDLNNCARSIHPPDQLSGYQEGTSSTCEAKDVTKAVHPSVFILCEEVLIHIFSFLSVQERIKIERVCQHWRDIALKSWGHQKTLHFKNFFLKQFGGLTDKILNLLLSRCGQHLRQLDLSSSPRMLTDFVIDIIAKYCVNLESLDVSGVKVTDISMRNLGNLGKSLKCVKLHHCIHFGEKGLRTLLSTCELLEYLDIQENSTITGASFQSASPSLKSLLLNNCTQLTDRGIQNLSQRCSGLENIQLNKCYYISDIGVTTLCQCFQNLKVLHMSGNFPNVTDETLKKIHILRKLRELNVSFNLAVNDSVLKAISDSCEDLEILDISGCHHGVTGFGVSYLSQSSCLHTVNLSYLPKVSGSSVKLLAQSGNLRSLKLQADTGITDEVLETVAVLNPQLELLDVSGNIQITVKTLKAFIQVATNYPESRIQLILGGCSVLLEDLANLPAGVSVSLLDLSRSHLRPDREIILPAEDELVSSDDENDKMGYPSAEGFACDLDAGFDEIVWDDYDDDNGDDYLDNDDPLEAERWKLS</sequence>
<dbReference type="Gene3D" id="3.80.10.10">
    <property type="entry name" value="Ribonuclease Inhibitor"/>
    <property type="match status" value="2"/>
</dbReference>
<dbReference type="SMART" id="SM00367">
    <property type="entry name" value="LRR_CC"/>
    <property type="match status" value="9"/>
</dbReference>
<evidence type="ECO:0000313" key="5">
    <source>
        <dbReference type="EMBL" id="KAL3857963.1"/>
    </source>
</evidence>
<dbReference type="InterPro" id="IPR000504">
    <property type="entry name" value="RRM_dom"/>
</dbReference>
<dbReference type="InterPro" id="IPR035979">
    <property type="entry name" value="RBD_domain_sf"/>
</dbReference>
<organism evidence="5 6">
    <name type="scientific">Sinanodonta woodiana</name>
    <name type="common">Chinese pond mussel</name>
    <name type="synonym">Anodonta woodiana</name>
    <dbReference type="NCBI Taxonomy" id="1069815"/>
    <lineage>
        <taxon>Eukaryota</taxon>
        <taxon>Metazoa</taxon>
        <taxon>Spiralia</taxon>
        <taxon>Lophotrochozoa</taxon>
        <taxon>Mollusca</taxon>
        <taxon>Bivalvia</taxon>
        <taxon>Autobranchia</taxon>
        <taxon>Heteroconchia</taxon>
        <taxon>Palaeoheterodonta</taxon>
        <taxon>Unionida</taxon>
        <taxon>Unionoidea</taxon>
        <taxon>Unionidae</taxon>
        <taxon>Unioninae</taxon>
        <taxon>Sinanodonta</taxon>
    </lineage>
</organism>
<dbReference type="InterPro" id="IPR006553">
    <property type="entry name" value="Leu-rich_rpt_Cys-con_subtyp"/>
</dbReference>
<dbReference type="SUPFAM" id="SSF52047">
    <property type="entry name" value="RNI-like"/>
    <property type="match status" value="2"/>
</dbReference>
<evidence type="ECO:0000313" key="6">
    <source>
        <dbReference type="Proteomes" id="UP001634394"/>
    </source>
</evidence>
<evidence type="ECO:0000256" key="1">
    <source>
        <dbReference type="ARBA" id="ARBA00022786"/>
    </source>
</evidence>
<dbReference type="Pfam" id="PF12937">
    <property type="entry name" value="F-box-like"/>
    <property type="match status" value="1"/>
</dbReference>
<dbReference type="InterPro" id="IPR032675">
    <property type="entry name" value="LRR_dom_sf"/>
</dbReference>
<dbReference type="SUPFAM" id="SSF81383">
    <property type="entry name" value="F-box domain"/>
    <property type="match status" value="1"/>
</dbReference>
<dbReference type="InterPro" id="IPR001810">
    <property type="entry name" value="F-box_dom"/>
</dbReference>
<evidence type="ECO:0000259" key="4">
    <source>
        <dbReference type="PROSITE" id="PS50102"/>
    </source>
</evidence>
<feature type="domain" description="RRM" evidence="4">
    <location>
        <begin position="25"/>
        <end position="104"/>
    </location>
</feature>
<dbReference type="Pfam" id="PF00076">
    <property type="entry name" value="RRM_1"/>
    <property type="match status" value="1"/>
</dbReference>
<dbReference type="GO" id="GO:0003723">
    <property type="term" value="F:RNA binding"/>
    <property type="evidence" value="ECO:0007669"/>
    <property type="project" value="UniProtKB-UniRule"/>
</dbReference>
<dbReference type="SUPFAM" id="SSF54928">
    <property type="entry name" value="RNA-binding domain, RBD"/>
    <property type="match status" value="1"/>
</dbReference>
<dbReference type="Gene3D" id="3.30.70.330">
    <property type="match status" value="1"/>
</dbReference>
<dbReference type="PANTHER" id="PTHR13318">
    <property type="entry name" value="PARTNER OF PAIRED, ISOFORM B-RELATED"/>
    <property type="match status" value="1"/>
</dbReference>
<gene>
    <name evidence="5" type="ORF">ACJMK2_012587</name>
</gene>
<feature type="region of interest" description="Disordered" evidence="3">
    <location>
        <begin position="115"/>
        <end position="150"/>
    </location>
</feature>
<accession>A0ABD3VB00</accession>
<dbReference type="EMBL" id="JBJQND010000013">
    <property type="protein sequence ID" value="KAL3857963.1"/>
    <property type="molecule type" value="Genomic_DNA"/>
</dbReference>
<comment type="caution">
    <text evidence="5">The sequence shown here is derived from an EMBL/GenBank/DDBJ whole genome shotgun (WGS) entry which is preliminary data.</text>
</comment>
<dbReference type="PROSITE" id="PS50102">
    <property type="entry name" value="RRM"/>
    <property type="match status" value="1"/>
</dbReference>
<evidence type="ECO:0000256" key="2">
    <source>
        <dbReference type="PROSITE-ProRule" id="PRU00176"/>
    </source>
</evidence>
<dbReference type="Pfam" id="PF25372">
    <property type="entry name" value="DUF7885"/>
    <property type="match status" value="1"/>
</dbReference>
<dbReference type="InterPro" id="IPR036047">
    <property type="entry name" value="F-box-like_dom_sf"/>
</dbReference>
<dbReference type="InterPro" id="IPR057207">
    <property type="entry name" value="FBXL15_LRR"/>
</dbReference>
<dbReference type="InterPro" id="IPR012677">
    <property type="entry name" value="Nucleotide-bd_a/b_plait_sf"/>
</dbReference>
<keyword evidence="2" id="KW-0694">RNA-binding</keyword>
<dbReference type="SMART" id="SM00360">
    <property type="entry name" value="RRM"/>
    <property type="match status" value="1"/>
</dbReference>
<reference evidence="5 6" key="1">
    <citation type="submission" date="2024-11" db="EMBL/GenBank/DDBJ databases">
        <title>Chromosome-level genome assembly of the freshwater bivalve Anodonta woodiana.</title>
        <authorList>
            <person name="Chen X."/>
        </authorList>
    </citation>
    <scope>NUCLEOTIDE SEQUENCE [LARGE SCALE GENOMIC DNA]</scope>
    <source>
        <strain evidence="5">MN2024</strain>
        <tissue evidence="5">Gills</tissue>
    </source>
</reference>
<evidence type="ECO:0000256" key="3">
    <source>
        <dbReference type="SAM" id="MobiDB-lite"/>
    </source>
</evidence>
<name>A0ABD3VB00_SINWO</name>
<keyword evidence="1" id="KW-0833">Ubl conjugation pathway</keyword>
<proteinExistence type="predicted"/>